<dbReference type="GO" id="GO:0006887">
    <property type="term" value="P:exocytosis"/>
    <property type="evidence" value="ECO:0007669"/>
    <property type="project" value="TreeGrafter"/>
</dbReference>
<reference evidence="6" key="2">
    <citation type="journal article" date="2023" name="Commun. Biol.">
        <title>Intrasexual cuticular hydrocarbon dimorphism in a wasp sheds light on hydrocarbon biosynthesis genes in Hymenoptera.</title>
        <authorList>
            <person name="Moris V.C."/>
            <person name="Podsiadlowski L."/>
            <person name="Martin S."/>
            <person name="Oeyen J.P."/>
            <person name="Donath A."/>
            <person name="Petersen M."/>
            <person name="Wilbrandt J."/>
            <person name="Misof B."/>
            <person name="Liedtke D."/>
            <person name="Thamm M."/>
            <person name="Scheiner R."/>
            <person name="Schmitt T."/>
            <person name="Niehuis O."/>
        </authorList>
    </citation>
    <scope>NUCLEOTIDE SEQUENCE</scope>
    <source>
        <strain evidence="6">GBR_01_08_01A</strain>
    </source>
</reference>
<evidence type="ECO:0000313" key="7">
    <source>
        <dbReference type="Proteomes" id="UP001258017"/>
    </source>
</evidence>
<evidence type="ECO:0000256" key="2">
    <source>
        <dbReference type="ARBA" id="ARBA00025794"/>
    </source>
</evidence>
<name>A0AAD9RTG1_9HYME</name>
<evidence type="ECO:0000256" key="3">
    <source>
        <dbReference type="SAM" id="Coils"/>
    </source>
</evidence>
<feature type="compositionally biased region" description="Polar residues" evidence="4">
    <location>
        <begin position="1"/>
        <end position="10"/>
    </location>
</feature>
<reference evidence="6" key="1">
    <citation type="submission" date="2021-08" db="EMBL/GenBank/DDBJ databases">
        <authorList>
            <person name="Misof B."/>
            <person name="Oliver O."/>
            <person name="Podsiadlowski L."/>
            <person name="Donath A."/>
            <person name="Peters R."/>
            <person name="Mayer C."/>
            <person name="Rust J."/>
            <person name="Gunkel S."/>
            <person name="Lesny P."/>
            <person name="Martin S."/>
            <person name="Oeyen J.P."/>
            <person name="Petersen M."/>
            <person name="Panagiotis P."/>
            <person name="Wilbrandt J."/>
            <person name="Tanja T."/>
        </authorList>
    </citation>
    <scope>NUCLEOTIDE SEQUENCE</scope>
    <source>
        <strain evidence="6">GBR_01_08_01A</strain>
        <tissue evidence="6">Thorax + abdomen</tissue>
    </source>
</reference>
<feature type="compositionally biased region" description="Basic and acidic residues" evidence="4">
    <location>
        <begin position="394"/>
        <end position="416"/>
    </location>
</feature>
<comment type="similarity">
    <text evidence="2">Belongs to the SEC2 family.</text>
</comment>
<evidence type="ECO:0000256" key="4">
    <source>
        <dbReference type="SAM" id="MobiDB-lite"/>
    </source>
</evidence>
<evidence type="ECO:0000256" key="1">
    <source>
        <dbReference type="ARBA" id="ARBA00023054"/>
    </source>
</evidence>
<dbReference type="AlphaFoldDB" id="A0AAD9RTG1"/>
<feature type="compositionally biased region" description="Acidic residues" evidence="4">
    <location>
        <begin position="45"/>
        <end position="62"/>
    </location>
</feature>
<dbReference type="GO" id="GO:0005085">
    <property type="term" value="F:guanyl-nucleotide exchange factor activity"/>
    <property type="evidence" value="ECO:0007669"/>
    <property type="project" value="InterPro"/>
</dbReference>
<feature type="region of interest" description="Disordered" evidence="4">
    <location>
        <begin position="379"/>
        <end position="416"/>
    </location>
</feature>
<keyword evidence="7" id="KW-1185">Reference proteome</keyword>
<dbReference type="PANTHER" id="PTHR14430">
    <property type="entry name" value="RABIN3-RELATED"/>
    <property type="match status" value="1"/>
</dbReference>
<dbReference type="PANTHER" id="PTHR14430:SF0">
    <property type="entry name" value="SEC2P DOMAIN-CONTAINING PROTEIN"/>
    <property type="match status" value="1"/>
</dbReference>
<dbReference type="Proteomes" id="UP001258017">
    <property type="component" value="Unassembled WGS sequence"/>
</dbReference>
<dbReference type="GO" id="GO:0070319">
    <property type="term" value="C:Golgi to plasma membrane transport vesicle"/>
    <property type="evidence" value="ECO:0007669"/>
    <property type="project" value="TreeGrafter"/>
</dbReference>
<dbReference type="SUPFAM" id="SSF144284">
    <property type="entry name" value="Sec2 N-terminal region"/>
    <property type="match status" value="1"/>
</dbReference>
<dbReference type="Pfam" id="PF25555">
    <property type="entry name" value="RAB3A-like_C"/>
    <property type="match status" value="1"/>
</dbReference>
<sequence>MKAVQEQQQPESMESNESVSASSNEYAYRPLTTKHRRAGSTGTTGDEEYTTDEDELYPDETDCTIGSSLHAPHPILKSDLARAATDLFGYATKREDEEEEPTSLFDDDDKFLSSSSSLAKSSSLFVYNDKIHSVLTRHRSPTTTVNEKKPSEVPLTTHAYKPEVQVPAAQTTVNLDVRLAGEKLGEVKEDARNDEENICQAVDVTPAKDVQADLCIQTKQEVSSIKDSNGPPSPTTAQWGRAVAEVKEHAVAKLQEELKKAHEELKLKDEEVARLSRIRQDVEAELEELTASLFQEAHNMVREANVRQATAERLLEESRMKAEVLAAEVTALKTLVLTSTPARPNPHLHPQIDTRCRLSAADDCQQGLFAKKHRRSPSHFNLKYGRENSPPESPVKEQRPSLPSDRETLAREWKRDREKERDKECKDLGLEVDPRVHTEFLRWKANPCVDKSDPFVARVFREDIDLCLDFPNKELGSRVRQAVLDGIIFIEAVSDKTKLAFPKKCALLEAPRQCHYRMRLGDQENQWHCISQICRNRIIAVCDFLNYLRYVERGLVKSSVHDVYWEITRLRKEMVFARLGLKLTCCRG</sequence>
<gene>
    <name evidence="6" type="ORF">KPH14_008610</name>
</gene>
<evidence type="ECO:0000259" key="5">
    <source>
        <dbReference type="Pfam" id="PF06428"/>
    </source>
</evidence>
<comment type="caution">
    <text evidence="6">The sequence shown here is derived from an EMBL/GenBank/DDBJ whole genome shotgun (WGS) entry which is preliminary data.</text>
</comment>
<keyword evidence="1 3" id="KW-0175">Coiled coil</keyword>
<feature type="domain" description="GDP/GTP exchange factor Sec2 N-terminal" evidence="5">
    <location>
        <begin position="216"/>
        <end position="315"/>
    </location>
</feature>
<dbReference type="Gene3D" id="1.20.5.4880">
    <property type="match status" value="1"/>
</dbReference>
<organism evidence="6 7">
    <name type="scientific">Odynerus spinipes</name>
    <dbReference type="NCBI Taxonomy" id="1348599"/>
    <lineage>
        <taxon>Eukaryota</taxon>
        <taxon>Metazoa</taxon>
        <taxon>Ecdysozoa</taxon>
        <taxon>Arthropoda</taxon>
        <taxon>Hexapoda</taxon>
        <taxon>Insecta</taxon>
        <taxon>Pterygota</taxon>
        <taxon>Neoptera</taxon>
        <taxon>Endopterygota</taxon>
        <taxon>Hymenoptera</taxon>
        <taxon>Apocrita</taxon>
        <taxon>Aculeata</taxon>
        <taxon>Vespoidea</taxon>
        <taxon>Vespidae</taxon>
        <taxon>Eumeninae</taxon>
        <taxon>Odynerus</taxon>
    </lineage>
</organism>
<dbReference type="InterPro" id="IPR040351">
    <property type="entry name" value="RAB3IL/RAB3IP/Sec2"/>
</dbReference>
<proteinExistence type="inferred from homology"/>
<protein>
    <recommendedName>
        <fullName evidence="5">GDP/GTP exchange factor Sec2 N-terminal domain-containing protein</fullName>
    </recommendedName>
</protein>
<feature type="region of interest" description="Disordered" evidence="4">
    <location>
        <begin position="1"/>
        <end position="65"/>
    </location>
</feature>
<dbReference type="CDD" id="cd21044">
    <property type="entry name" value="Rab11BD_RAB3IP_like"/>
    <property type="match status" value="1"/>
</dbReference>
<evidence type="ECO:0000313" key="6">
    <source>
        <dbReference type="EMBL" id="KAK2585098.1"/>
    </source>
</evidence>
<accession>A0AAD9RTG1</accession>
<dbReference type="EMBL" id="JAIFRP010000022">
    <property type="protein sequence ID" value="KAK2585098.1"/>
    <property type="molecule type" value="Genomic_DNA"/>
</dbReference>
<dbReference type="InterPro" id="IPR009449">
    <property type="entry name" value="Sec2_N"/>
</dbReference>
<feature type="coiled-coil region" evidence="3">
    <location>
        <begin position="244"/>
        <end position="292"/>
    </location>
</feature>
<dbReference type="Pfam" id="PF06428">
    <property type="entry name" value="Sec2p"/>
    <property type="match status" value="1"/>
</dbReference>
<feature type="compositionally biased region" description="Low complexity" evidence="4">
    <location>
        <begin position="11"/>
        <end position="25"/>
    </location>
</feature>